<sequence>MGDDASNWLRDFTAVQLIEGGQRERMTWVNTRRRNLERMVQAFGMEADRLLNHGDDLATLDRMQDSLVSEMGYIRRQLAAVVSARGRR</sequence>
<dbReference type="EMBL" id="JAVRIB010000008">
    <property type="protein sequence ID" value="MDT0635060.1"/>
    <property type="molecule type" value="Genomic_DNA"/>
</dbReference>
<reference evidence="1 2" key="1">
    <citation type="submission" date="2023-09" db="EMBL/GenBank/DDBJ databases">
        <authorList>
            <person name="Rey-Velasco X."/>
        </authorList>
    </citation>
    <scope>NUCLEOTIDE SEQUENCE [LARGE SCALE GENOMIC DNA]</scope>
    <source>
        <strain evidence="1 2">W335</strain>
    </source>
</reference>
<name>A0ABU3C0J9_9GAMM</name>
<gene>
    <name evidence="1" type="ORF">RM532_08820</name>
</gene>
<dbReference type="RefSeq" id="WP_311652909.1">
    <property type="nucleotide sequence ID" value="NZ_JAVRIB010000008.1"/>
</dbReference>
<proteinExistence type="predicted"/>
<accession>A0ABU3C0J9</accession>
<dbReference type="Proteomes" id="UP001251857">
    <property type="component" value="Unassembled WGS sequence"/>
</dbReference>
<keyword evidence="2" id="KW-1185">Reference proteome</keyword>
<comment type="caution">
    <text evidence="1">The sequence shown here is derived from an EMBL/GenBank/DDBJ whole genome shotgun (WGS) entry which is preliminary data.</text>
</comment>
<evidence type="ECO:0000313" key="2">
    <source>
        <dbReference type="Proteomes" id="UP001251857"/>
    </source>
</evidence>
<evidence type="ECO:0000313" key="1">
    <source>
        <dbReference type="EMBL" id="MDT0635060.1"/>
    </source>
</evidence>
<protein>
    <submittedName>
        <fullName evidence="1">Uncharacterized protein</fullName>
    </submittedName>
</protein>
<organism evidence="1 2">
    <name type="scientific">Spectribacter hydrogenoxidans</name>
    <dbReference type="NCBI Taxonomy" id="3075608"/>
    <lineage>
        <taxon>Bacteria</taxon>
        <taxon>Pseudomonadati</taxon>
        <taxon>Pseudomonadota</taxon>
        <taxon>Gammaproteobacteria</taxon>
        <taxon>Salinisphaerales</taxon>
        <taxon>Salinisphaeraceae</taxon>
        <taxon>Spectribacter</taxon>
    </lineage>
</organism>